<comment type="catalytic activity">
    <reaction evidence="9">
        <text>1D-myo-inositol 1,3,4,5,6-pentakisphosphate + ATP = 1D-myo-inositol hexakisphosphate + ADP + H(+)</text>
        <dbReference type="Rhea" id="RHEA:20313"/>
        <dbReference type="ChEBI" id="CHEBI:15378"/>
        <dbReference type="ChEBI" id="CHEBI:30616"/>
        <dbReference type="ChEBI" id="CHEBI:57733"/>
        <dbReference type="ChEBI" id="CHEBI:58130"/>
        <dbReference type="ChEBI" id="CHEBI:456216"/>
        <dbReference type="EC" id="2.7.1.158"/>
    </reaction>
</comment>
<accession>A0A175W7J3</accession>
<keyword evidence="8 9" id="KW-0067">ATP-binding</keyword>
<dbReference type="OrthoDB" id="272370at2759"/>
<dbReference type="VEuPathDB" id="FungiDB:MMYC01_203127"/>
<reference evidence="10 11" key="1">
    <citation type="journal article" date="2016" name="Genome Announc.">
        <title>Genome Sequence of Madurella mycetomatis mm55, Isolated from a Human Mycetoma Case in Sudan.</title>
        <authorList>
            <person name="Smit S."/>
            <person name="Derks M.F."/>
            <person name="Bervoets S."/>
            <person name="Fahal A."/>
            <person name="van Leeuwen W."/>
            <person name="van Belkum A."/>
            <person name="van de Sande W.W."/>
        </authorList>
    </citation>
    <scope>NUCLEOTIDE SEQUENCE [LARGE SCALE GENOMIC DNA]</scope>
    <source>
        <strain evidence="11">mm55</strain>
    </source>
</reference>
<proteinExistence type="inferred from homology"/>
<protein>
    <recommendedName>
        <fullName evidence="4 9">Inositol-pentakisphosphate 2-kinase</fullName>
        <ecNumber evidence="3 9">2.7.1.158</ecNumber>
    </recommendedName>
</protein>
<evidence type="ECO:0000256" key="1">
    <source>
        <dbReference type="ARBA" id="ARBA00003979"/>
    </source>
</evidence>
<keyword evidence="7 9" id="KW-0418">Kinase</keyword>
<evidence type="ECO:0000313" key="11">
    <source>
        <dbReference type="Proteomes" id="UP000078237"/>
    </source>
</evidence>
<comment type="function">
    <text evidence="9">Phosphorylates Ins(1,3,4,5,6)P5 at position 2 to form Ins(1,2,3,4,5,6)P6 (InsP6 or phytate).</text>
</comment>
<dbReference type="PANTHER" id="PTHR14456:SF2">
    <property type="entry name" value="INOSITOL-PENTAKISPHOSPHATE 2-KINASE"/>
    <property type="match status" value="1"/>
</dbReference>
<evidence type="ECO:0000256" key="7">
    <source>
        <dbReference type="ARBA" id="ARBA00022777"/>
    </source>
</evidence>
<comment type="caution">
    <text evidence="10">The sequence shown here is derived from an EMBL/GenBank/DDBJ whole genome shotgun (WGS) entry which is preliminary data.</text>
</comment>
<evidence type="ECO:0000256" key="6">
    <source>
        <dbReference type="ARBA" id="ARBA00022741"/>
    </source>
</evidence>
<keyword evidence="6 9" id="KW-0547">Nucleotide-binding</keyword>
<evidence type="ECO:0000256" key="2">
    <source>
        <dbReference type="ARBA" id="ARBA00008305"/>
    </source>
</evidence>
<name>A0A175W7J3_9PEZI</name>
<comment type="function">
    <text evidence="1">Has kinase activity and phosphorylates inositol-1,3,4,5,6-pentakisphosphate (Ins(1,3,4,5,6)P5) to produce 1,2,3,4,5,6-hexakisphosphate (InsP6), also known as phytate.</text>
</comment>
<dbReference type="EC" id="2.7.1.158" evidence="3 9"/>
<dbReference type="GO" id="GO:0035299">
    <property type="term" value="F:inositol-1,3,4,5,6-pentakisphosphate 2-kinase activity"/>
    <property type="evidence" value="ECO:0007669"/>
    <property type="project" value="UniProtKB-EC"/>
</dbReference>
<evidence type="ECO:0000256" key="9">
    <source>
        <dbReference type="RuleBase" id="RU364126"/>
    </source>
</evidence>
<comment type="similarity">
    <text evidence="2">Belongs to the IPK1 type 1 family.</text>
</comment>
<evidence type="ECO:0000256" key="4">
    <source>
        <dbReference type="ARBA" id="ARBA00014846"/>
    </source>
</evidence>
<keyword evidence="11" id="KW-1185">Reference proteome</keyword>
<sequence length="352" mass="39110">MTAVSLPRISELSLSGAKKYEFKFIGEGAANAVFEDGSSACPKQAPRHTGDVELQEYWETVVRPLFRPEDLAQQILIKLGDASVISRLNNALRKEEGNRRPDFRGSRIALAEYGMLVEDMRPSMLQPPHIDSASFTHIPPPPGHPDDFTLEFKPKWLAQSPNAPASATRCRTCARKAHQRHTKQGKADNRAILCPLRFLASAASRSSLSAILDHLSVPNPPLTTRAPTPEQRARLAHWLQTNTLLPRIREIQLANDRGGPLTANAHDPQFELAMTLRDCACFVRIPADPSAPVEAKLADMDRKNWAAKLGYWQAIERCLIEDGYYEERENPRQETDCQLGALKNGVIIGNGV</sequence>
<evidence type="ECO:0000256" key="8">
    <source>
        <dbReference type="ARBA" id="ARBA00022840"/>
    </source>
</evidence>
<dbReference type="EMBL" id="LCTW02000084">
    <property type="protein sequence ID" value="KXX79525.1"/>
    <property type="molecule type" value="Genomic_DNA"/>
</dbReference>
<dbReference type="Proteomes" id="UP000078237">
    <property type="component" value="Unassembled WGS sequence"/>
</dbReference>
<dbReference type="PANTHER" id="PTHR14456">
    <property type="entry name" value="INOSITOL POLYPHOSPHATE KINASE 1"/>
    <property type="match status" value="1"/>
</dbReference>
<comment type="domain">
    <text evidence="9">The EXKPK motif is conserved in inositol-pentakisphosphate 2-kinases of both family 1 and 2.</text>
</comment>
<dbReference type="STRING" id="100816.A0A175W7J3"/>
<dbReference type="GO" id="GO:0005524">
    <property type="term" value="F:ATP binding"/>
    <property type="evidence" value="ECO:0007669"/>
    <property type="project" value="UniProtKB-KW"/>
</dbReference>
<gene>
    <name evidence="10" type="ORF">MMYC01_203127</name>
</gene>
<dbReference type="AlphaFoldDB" id="A0A175W7J3"/>
<evidence type="ECO:0000256" key="5">
    <source>
        <dbReference type="ARBA" id="ARBA00022679"/>
    </source>
</evidence>
<dbReference type="Pfam" id="PF06090">
    <property type="entry name" value="Ins_P5_2-kin"/>
    <property type="match status" value="1"/>
</dbReference>
<dbReference type="GO" id="GO:0005634">
    <property type="term" value="C:nucleus"/>
    <property type="evidence" value="ECO:0007669"/>
    <property type="project" value="TreeGrafter"/>
</dbReference>
<evidence type="ECO:0000313" key="10">
    <source>
        <dbReference type="EMBL" id="KXX79525.1"/>
    </source>
</evidence>
<keyword evidence="5 9" id="KW-0808">Transferase</keyword>
<dbReference type="GO" id="GO:0032958">
    <property type="term" value="P:inositol phosphate biosynthetic process"/>
    <property type="evidence" value="ECO:0007669"/>
    <property type="project" value="TreeGrafter"/>
</dbReference>
<evidence type="ECO:0000256" key="3">
    <source>
        <dbReference type="ARBA" id="ARBA00012023"/>
    </source>
</evidence>
<organism evidence="10 11">
    <name type="scientific">Madurella mycetomatis</name>
    <dbReference type="NCBI Taxonomy" id="100816"/>
    <lineage>
        <taxon>Eukaryota</taxon>
        <taxon>Fungi</taxon>
        <taxon>Dikarya</taxon>
        <taxon>Ascomycota</taxon>
        <taxon>Pezizomycotina</taxon>
        <taxon>Sordariomycetes</taxon>
        <taxon>Sordariomycetidae</taxon>
        <taxon>Sordariales</taxon>
        <taxon>Sordariales incertae sedis</taxon>
        <taxon>Madurella</taxon>
    </lineage>
</organism>
<dbReference type="InterPro" id="IPR009286">
    <property type="entry name" value="Ins_P5_2-kin"/>
</dbReference>